<dbReference type="GO" id="GO:0008146">
    <property type="term" value="F:sulfotransferase activity"/>
    <property type="evidence" value="ECO:0007669"/>
    <property type="project" value="InterPro"/>
</dbReference>
<organism evidence="4 5">
    <name type="scientific">Halomonas huangheensis</name>
    <dbReference type="NCBI Taxonomy" id="1178482"/>
    <lineage>
        <taxon>Bacteria</taxon>
        <taxon>Pseudomonadati</taxon>
        <taxon>Pseudomonadota</taxon>
        <taxon>Gammaproteobacteria</taxon>
        <taxon>Oceanospirillales</taxon>
        <taxon>Halomonadaceae</taxon>
        <taxon>Halomonas</taxon>
    </lineage>
</organism>
<dbReference type="InterPro" id="IPR027417">
    <property type="entry name" value="P-loop_NTPase"/>
</dbReference>
<dbReference type="OrthoDB" id="9075305at2"/>
<evidence type="ECO:0000256" key="2">
    <source>
        <dbReference type="ARBA" id="ARBA00023180"/>
    </source>
</evidence>
<dbReference type="PANTHER" id="PTHR10605">
    <property type="entry name" value="HEPARAN SULFATE SULFOTRANSFERASE"/>
    <property type="match status" value="1"/>
</dbReference>
<evidence type="ECO:0000256" key="1">
    <source>
        <dbReference type="ARBA" id="ARBA00022679"/>
    </source>
</evidence>
<dbReference type="InterPro" id="IPR000863">
    <property type="entry name" value="Sulfotransferase_dom"/>
</dbReference>
<dbReference type="EMBL" id="AVBC01000019">
    <property type="protein sequence ID" value="ERL52370.1"/>
    <property type="molecule type" value="Genomic_DNA"/>
</dbReference>
<evidence type="ECO:0000313" key="5">
    <source>
        <dbReference type="Proteomes" id="UP000019113"/>
    </source>
</evidence>
<dbReference type="RefSeq" id="WP_021818202.1">
    <property type="nucleotide sequence ID" value="NZ_AVBC01000019.1"/>
</dbReference>
<keyword evidence="2" id="KW-0325">Glycoprotein</keyword>
<sequence length="312" mass="36504">MERIQNLFLCIGAQKAGTSWLYSVLSKDERFSHCPFVKEIHYFDHIHCDSPHLNNWRAHHFIKITERRGLELQNIISGWLNGEKEDLEKKEKYKINGKNLLAKRVNWLLSEVNDDWYHSITKNRNPENYAMDITPDYAVIGSDGFNHIKKIANNIKIVFILRDPIERAWSGLLQGKKKRGGVSEFIETIDRNIEKIIKECTTGADVGARSNYLNTIKALEECDLLDKTLILKYEDISRDPKKFIEEIYDFLDTPPPEKEKEFWKNVENKVYVTNGKKSIPEELKLELSKFYAPMIKSLSHYTDIPPEWDSNK</sequence>
<dbReference type="eggNOG" id="ENOG5032T1Y">
    <property type="taxonomic scope" value="Bacteria"/>
</dbReference>
<keyword evidence="5" id="KW-1185">Reference proteome</keyword>
<keyword evidence="1" id="KW-0808">Transferase</keyword>
<dbReference type="Pfam" id="PF00685">
    <property type="entry name" value="Sulfotransfer_1"/>
    <property type="match status" value="1"/>
</dbReference>
<evidence type="ECO:0000259" key="3">
    <source>
        <dbReference type="Pfam" id="PF00685"/>
    </source>
</evidence>
<dbReference type="Gene3D" id="3.40.50.300">
    <property type="entry name" value="P-loop containing nucleotide triphosphate hydrolases"/>
    <property type="match status" value="1"/>
</dbReference>
<protein>
    <recommendedName>
        <fullName evidence="3">Sulfotransferase domain-containing protein</fullName>
    </recommendedName>
</protein>
<dbReference type="KEGG" id="hhu:AR456_16625"/>
<dbReference type="AlphaFoldDB" id="W1NBT8"/>
<gene>
    <name evidence="4" type="ORF">BJB45_10410</name>
</gene>
<accession>W1NBT8</accession>
<dbReference type="InterPro" id="IPR037359">
    <property type="entry name" value="NST/OST"/>
</dbReference>
<dbReference type="SUPFAM" id="SSF52540">
    <property type="entry name" value="P-loop containing nucleoside triphosphate hydrolases"/>
    <property type="match status" value="1"/>
</dbReference>
<evidence type="ECO:0000313" key="4">
    <source>
        <dbReference type="EMBL" id="ERL52370.1"/>
    </source>
</evidence>
<comment type="caution">
    <text evidence="4">The sequence shown here is derived from an EMBL/GenBank/DDBJ whole genome shotgun (WGS) entry which is preliminary data.</text>
</comment>
<dbReference type="Proteomes" id="UP000019113">
    <property type="component" value="Unassembled WGS sequence"/>
</dbReference>
<proteinExistence type="predicted"/>
<dbReference type="STRING" id="1178482.AR456_16625"/>
<feature type="domain" description="Sulfotransferase" evidence="3">
    <location>
        <begin position="9"/>
        <end position="265"/>
    </location>
</feature>
<name>W1NBT8_9GAMM</name>
<reference evidence="4 5" key="1">
    <citation type="submission" date="2013-08" db="EMBL/GenBank/DDBJ databases">
        <title>draft genome of Halomonas huanghegensis, strain BJGMM-B45T.</title>
        <authorList>
            <person name="Miao C."/>
            <person name="Wan Y."/>
            <person name="Jin W."/>
        </authorList>
    </citation>
    <scope>NUCLEOTIDE SEQUENCE [LARGE SCALE GENOMIC DNA]</scope>
    <source>
        <strain evidence="4 5">BJGMM-B45</strain>
    </source>
</reference>
<dbReference type="PANTHER" id="PTHR10605:SF56">
    <property type="entry name" value="BIFUNCTIONAL HEPARAN SULFATE N-DEACETYLASE_N-SULFOTRANSFERASE"/>
    <property type="match status" value="1"/>
</dbReference>